<evidence type="ECO:0000313" key="1">
    <source>
        <dbReference type="EMBL" id="MFD0783083.1"/>
    </source>
</evidence>
<protein>
    <submittedName>
        <fullName evidence="1">Long-chain fatty acid--CoA ligase</fullName>
    </submittedName>
</protein>
<proteinExistence type="predicted"/>
<dbReference type="Proteomes" id="UP001597053">
    <property type="component" value="Unassembled WGS sequence"/>
</dbReference>
<comment type="caution">
    <text evidence="1">The sequence shown here is derived from an EMBL/GenBank/DDBJ whole genome shotgun (WGS) entry which is preliminary data.</text>
</comment>
<gene>
    <name evidence="1" type="ORF">ACFQZ8_03965</name>
</gene>
<organism evidence="1 2">
    <name type="scientific">Micromonospora azadirachtae</name>
    <dbReference type="NCBI Taxonomy" id="1970735"/>
    <lineage>
        <taxon>Bacteria</taxon>
        <taxon>Bacillati</taxon>
        <taxon>Actinomycetota</taxon>
        <taxon>Actinomycetes</taxon>
        <taxon>Micromonosporales</taxon>
        <taxon>Micromonosporaceae</taxon>
        <taxon>Micromonospora</taxon>
    </lineage>
</organism>
<feature type="non-terminal residue" evidence="1">
    <location>
        <position position="92"/>
    </location>
</feature>
<evidence type="ECO:0000313" key="2">
    <source>
        <dbReference type="Proteomes" id="UP001597053"/>
    </source>
</evidence>
<reference evidence="2" key="1">
    <citation type="journal article" date="2019" name="Int. J. Syst. Evol. Microbiol.">
        <title>The Global Catalogue of Microorganisms (GCM) 10K type strain sequencing project: providing services to taxonomists for standard genome sequencing and annotation.</title>
        <authorList>
            <consortium name="The Broad Institute Genomics Platform"/>
            <consortium name="The Broad Institute Genome Sequencing Center for Infectious Disease"/>
            <person name="Wu L."/>
            <person name="Ma J."/>
        </authorList>
    </citation>
    <scope>NUCLEOTIDE SEQUENCE [LARGE SCALE GENOMIC DNA]</scope>
    <source>
        <strain evidence="2">JCM 32148</strain>
    </source>
</reference>
<dbReference type="GO" id="GO:0016874">
    <property type="term" value="F:ligase activity"/>
    <property type="evidence" value="ECO:0007669"/>
    <property type="project" value="UniProtKB-KW"/>
</dbReference>
<name>A0ABW2ZWP2_9ACTN</name>
<keyword evidence="1" id="KW-0436">Ligase</keyword>
<dbReference type="EMBL" id="JBHTHM010000085">
    <property type="protein sequence ID" value="MFD0783083.1"/>
    <property type="molecule type" value="Genomic_DNA"/>
</dbReference>
<accession>A0ABW2ZWP2</accession>
<keyword evidence="2" id="KW-1185">Reference proteome</keyword>
<sequence length="92" mass="9706">MNLVAPTARLIDAASGVILAGAELSVEIDRYAAPYRAFPAGVVFARSDTSVAAVLRYLGAMHADRPVALLDPALDPAVLADFIRRFEPAVVV</sequence>